<evidence type="ECO:0000313" key="2">
    <source>
        <dbReference type="EMBL" id="NYI80100.1"/>
    </source>
</evidence>
<gene>
    <name evidence="2" type="ORF">BJ988_004748</name>
</gene>
<name>A0A7Z0DR43_9ACTN</name>
<dbReference type="RefSeq" id="WP_179660326.1">
    <property type="nucleotide sequence ID" value="NZ_JACBZR010000001.1"/>
</dbReference>
<sequence length="124" mass="13270">MTVNDEVDPEHTWSLKFAPIERIVEGMFDLIGADVPWRDRAASRAPNALGGGQQHGAETVGMIHHHREIDGFGPAHCSGIYGADESSAPYDLRKLARDTGSEGSSEPAAGRSPSGESAGRARFR</sequence>
<dbReference type="AlphaFoldDB" id="A0A7Z0DR43"/>
<keyword evidence="3" id="KW-1185">Reference proteome</keyword>
<proteinExistence type="predicted"/>
<feature type="compositionally biased region" description="Basic and acidic residues" evidence="1">
    <location>
        <begin position="91"/>
        <end position="100"/>
    </location>
</feature>
<comment type="caution">
    <text evidence="2">The sequence shown here is derived from an EMBL/GenBank/DDBJ whole genome shotgun (WGS) entry which is preliminary data.</text>
</comment>
<accession>A0A7Z0DR43</accession>
<dbReference type="EMBL" id="JACBZR010000001">
    <property type="protein sequence ID" value="NYI80100.1"/>
    <property type="molecule type" value="Genomic_DNA"/>
</dbReference>
<evidence type="ECO:0000313" key="3">
    <source>
        <dbReference type="Proteomes" id="UP000564496"/>
    </source>
</evidence>
<dbReference type="Proteomes" id="UP000564496">
    <property type="component" value="Unassembled WGS sequence"/>
</dbReference>
<evidence type="ECO:0000256" key="1">
    <source>
        <dbReference type="SAM" id="MobiDB-lite"/>
    </source>
</evidence>
<reference evidence="2 3" key="1">
    <citation type="submission" date="2020-07" db="EMBL/GenBank/DDBJ databases">
        <title>Sequencing the genomes of 1000 actinobacteria strains.</title>
        <authorList>
            <person name="Klenk H.-P."/>
        </authorList>
    </citation>
    <scope>NUCLEOTIDE SEQUENCE [LARGE SCALE GENOMIC DNA]</scope>
    <source>
        <strain evidence="2 3">DSM 26487</strain>
    </source>
</reference>
<protein>
    <submittedName>
        <fullName evidence="2">Uncharacterized protein</fullName>
    </submittedName>
</protein>
<organism evidence="2 3">
    <name type="scientific">Nocardioides panzhihuensis</name>
    <dbReference type="NCBI Taxonomy" id="860243"/>
    <lineage>
        <taxon>Bacteria</taxon>
        <taxon>Bacillati</taxon>
        <taxon>Actinomycetota</taxon>
        <taxon>Actinomycetes</taxon>
        <taxon>Propionibacteriales</taxon>
        <taxon>Nocardioidaceae</taxon>
        <taxon>Nocardioides</taxon>
    </lineage>
</organism>
<feature type="region of interest" description="Disordered" evidence="1">
    <location>
        <begin position="91"/>
        <end position="124"/>
    </location>
</feature>